<dbReference type="GO" id="GO:0035556">
    <property type="term" value="P:intracellular signal transduction"/>
    <property type="evidence" value="ECO:0007669"/>
    <property type="project" value="InterPro"/>
</dbReference>
<evidence type="ECO:0000256" key="12">
    <source>
        <dbReference type="ARBA" id="ARBA00023293"/>
    </source>
</evidence>
<keyword evidence="11 13" id="KW-0456">Lyase</keyword>
<dbReference type="PROSITE" id="PS50125">
    <property type="entry name" value="GUANYLATE_CYCLASE_2"/>
    <property type="match status" value="1"/>
</dbReference>
<dbReference type="PANTHER" id="PTHR11920">
    <property type="entry name" value="GUANYLYL CYCLASE"/>
    <property type="match status" value="1"/>
</dbReference>
<dbReference type="Gene3D" id="1.10.510.10">
    <property type="entry name" value="Transferase(Phosphotransferase) domain 1"/>
    <property type="match status" value="1"/>
</dbReference>
<evidence type="ECO:0000313" key="20">
    <source>
        <dbReference type="WBParaSite" id="SVE_0378700.1"/>
    </source>
</evidence>
<evidence type="ECO:0000256" key="4">
    <source>
        <dbReference type="ARBA" id="ARBA00022692"/>
    </source>
</evidence>
<dbReference type="InterPro" id="IPR001245">
    <property type="entry name" value="Ser-Thr/Tyr_kinase_cat_dom"/>
</dbReference>
<feature type="compositionally biased region" description="Low complexity" evidence="15">
    <location>
        <begin position="989"/>
        <end position="999"/>
    </location>
</feature>
<evidence type="ECO:0000256" key="10">
    <source>
        <dbReference type="ARBA" id="ARBA00023180"/>
    </source>
</evidence>
<reference evidence="19" key="1">
    <citation type="submission" date="2014-07" db="EMBL/GenBank/DDBJ databases">
        <authorList>
            <person name="Martin A.A"/>
            <person name="De Silva N."/>
        </authorList>
    </citation>
    <scope>NUCLEOTIDE SEQUENCE</scope>
</reference>
<dbReference type="Gene3D" id="3.30.70.1230">
    <property type="entry name" value="Nucleotide cyclase"/>
    <property type="match status" value="1"/>
</dbReference>
<dbReference type="Pfam" id="PF00211">
    <property type="entry name" value="Guanylate_cyc"/>
    <property type="match status" value="1"/>
</dbReference>
<keyword evidence="6" id="KW-0547">Nucleotide-binding</keyword>
<feature type="domain" description="Guanylate cyclase" evidence="18">
    <location>
        <begin position="1326"/>
        <end position="1456"/>
    </location>
</feature>
<dbReference type="GO" id="GO:0007635">
    <property type="term" value="P:chemosensory behavior"/>
    <property type="evidence" value="ECO:0007669"/>
    <property type="project" value="UniProtKB-ARBA"/>
</dbReference>
<dbReference type="CDD" id="cd06352">
    <property type="entry name" value="PBP1_NPR_GC-like"/>
    <property type="match status" value="2"/>
</dbReference>
<feature type="domain" description="Protein kinase" evidence="17">
    <location>
        <begin position="981"/>
        <end position="1254"/>
    </location>
</feature>
<dbReference type="FunFam" id="3.30.70.1230:FF:000023">
    <property type="entry name" value="Guanylate cyclase"/>
    <property type="match status" value="1"/>
</dbReference>
<dbReference type="PROSITE" id="PS00452">
    <property type="entry name" value="GUANYLATE_CYCLASE_1"/>
    <property type="match status" value="1"/>
</dbReference>
<evidence type="ECO:0000256" key="8">
    <source>
        <dbReference type="ARBA" id="ARBA00023136"/>
    </source>
</evidence>
<dbReference type="GO" id="GO:0005524">
    <property type="term" value="F:ATP binding"/>
    <property type="evidence" value="ECO:0007669"/>
    <property type="project" value="InterPro"/>
</dbReference>
<dbReference type="SUPFAM" id="SSF53822">
    <property type="entry name" value="Periplasmic binding protein-like I"/>
    <property type="match status" value="2"/>
</dbReference>
<dbReference type="Proteomes" id="UP000035680">
    <property type="component" value="Unassembled WGS sequence"/>
</dbReference>
<dbReference type="InterPro" id="IPR001054">
    <property type="entry name" value="A/G_cyclase"/>
</dbReference>
<dbReference type="InterPro" id="IPR018297">
    <property type="entry name" value="A/G_cyclase_CS"/>
</dbReference>
<evidence type="ECO:0000259" key="18">
    <source>
        <dbReference type="PROSITE" id="PS50125"/>
    </source>
</evidence>
<dbReference type="GO" id="GO:0004016">
    <property type="term" value="F:adenylate cyclase activity"/>
    <property type="evidence" value="ECO:0007669"/>
    <property type="project" value="TreeGrafter"/>
</dbReference>
<dbReference type="GO" id="GO:0005886">
    <property type="term" value="C:plasma membrane"/>
    <property type="evidence" value="ECO:0007669"/>
    <property type="project" value="TreeGrafter"/>
</dbReference>
<keyword evidence="19" id="KW-1185">Reference proteome</keyword>
<feature type="compositionally biased region" description="Polar residues" evidence="15">
    <location>
        <begin position="976"/>
        <end position="987"/>
    </location>
</feature>
<dbReference type="InterPro" id="IPR001828">
    <property type="entry name" value="ANF_lig-bd_rcpt"/>
</dbReference>
<dbReference type="WBParaSite" id="SVE_0378700.1">
    <property type="protein sequence ID" value="SVE_0378700.1"/>
    <property type="gene ID" value="SVE_0378700"/>
</dbReference>
<feature type="transmembrane region" description="Helical" evidence="16">
    <location>
        <begin position="458"/>
        <end position="483"/>
    </location>
</feature>
<dbReference type="GO" id="GO:0001653">
    <property type="term" value="F:peptide receptor activity"/>
    <property type="evidence" value="ECO:0007669"/>
    <property type="project" value="TreeGrafter"/>
</dbReference>
<keyword evidence="12 14" id="KW-0141">cGMP biosynthesis</keyword>
<keyword evidence="7 16" id="KW-1133">Transmembrane helix</keyword>
<evidence type="ECO:0000259" key="17">
    <source>
        <dbReference type="PROSITE" id="PS50011"/>
    </source>
</evidence>
<reference evidence="20" key="2">
    <citation type="submission" date="2015-08" db="UniProtKB">
        <authorList>
            <consortium name="WormBaseParasite"/>
        </authorList>
    </citation>
    <scope>IDENTIFICATION</scope>
</reference>
<evidence type="ECO:0000256" key="6">
    <source>
        <dbReference type="ARBA" id="ARBA00022741"/>
    </source>
</evidence>
<dbReference type="InterPro" id="IPR000719">
    <property type="entry name" value="Prot_kinase_dom"/>
</dbReference>
<dbReference type="Gene3D" id="3.40.50.2300">
    <property type="match status" value="4"/>
</dbReference>
<dbReference type="InterPro" id="IPR029787">
    <property type="entry name" value="Nucleotide_cyclase"/>
</dbReference>
<name>A0A0K0F4P8_STRVS</name>
<dbReference type="InterPro" id="IPR028082">
    <property type="entry name" value="Peripla_BP_I"/>
</dbReference>
<keyword evidence="5" id="KW-0732">Signal</keyword>
<dbReference type="InterPro" id="IPR050401">
    <property type="entry name" value="Cyclic_nucleotide_synthase"/>
</dbReference>
<dbReference type="EC" id="4.6.1.2" evidence="3 14"/>
<dbReference type="SUPFAM" id="SSF55073">
    <property type="entry name" value="Nucleotide cyclase"/>
    <property type="match status" value="1"/>
</dbReference>
<evidence type="ECO:0000256" key="7">
    <source>
        <dbReference type="ARBA" id="ARBA00022989"/>
    </source>
</evidence>
<organism evidence="19 20">
    <name type="scientific">Strongyloides venezuelensis</name>
    <name type="common">Threadworm</name>
    <dbReference type="NCBI Taxonomy" id="75913"/>
    <lineage>
        <taxon>Eukaryota</taxon>
        <taxon>Metazoa</taxon>
        <taxon>Ecdysozoa</taxon>
        <taxon>Nematoda</taxon>
        <taxon>Chromadorea</taxon>
        <taxon>Rhabditida</taxon>
        <taxon>Tylenchina</taxon>
        <taxon>Panagrolaimomorpha</taxon>
        <taxon>Strongyloidoidea</taxon>
        <taxon>Strongyloididae</taxon>
        <taxon>Strongyloides</taxon>
    </lineage>
</organism>
<evidence type="ECO:0000256" key="13">
    <source>
        <dbReference type="RuleBase" id="RU000405"/>
    </source>
</evidence>
<dbReference type="InterPro" id="IPR011009">
    <property type="entry name" value="Kinase-like_dom_sf"/>
</dbReference>
<dbReference type="GO" id="GO:0004383">
    <property type="term" value="F:guanylate cyclase activity"/>
    <property type="evidence" value="ECO:0007669"/>
    <property type="project" value="UniProtKB-EC"/>
</dbReference>
<evidence type="ECO:0000256" key="16">
    <source>
        <dbReference type="SAM" id="Phobius"/>
    </source>
</evidence>
<evidence type="ECO:0000256" key="11">
    <source>
        <dbReference type="ARBA" id="ARBA00023239"/>
    </source>
</evidence>
<dbReference type="GO" id="GO:0007168">
    <property type="term" value="P:receptor guanylyl cyclase signaling pathway"/>
    <property type="evidence" value="ECO:0007669"/>
    <property type="project" value="TreeGrafter"/>
</dbReference>
<evidence type="ECO:0000256" key="15">
    <source>
        <dbReference type="SAM" id="MobiDB-lite"/>
    </source>
</evidence>
<evidence type="ECO:0000256" key="2">
    <source>
        <dbReference type="ARBA" id="ARBA00004479"/>
    </source>
</evidence>
<evidence type="ECO:0000256" key="9">
    <source>
        <dbReference type="ARBA" id="ARBA00023170"/>
    </source>
</evidence>
<feature type="transmembrane region" description="Helical" evidence="16">
    <location>
        <begin position="926"/>
        <end position="950"/>
    </location>
</feature>
<dbReference type="Pfam" id="PF01094">
    <property type="entry name" value="ANF_receptor"/>
    <property type="match status" value="2"/>
</dbReference>
<accession>A0A0K0F4P8</accession>
<comment type="similarity">
    <text evidence="13">Belongs to the adenylyl cyclase class-4/guanylyl cyclase family.</text>
</comment>
<dbReference type="CDD" id="cd07302">
    <property type="entry name" value="CHD"/>
    <property type="match status" value="1"/>
</dbReference>
<dbReference type="SMART" id="SM00044">
    <property type="entry name" value="CYCc"/>
    <property type="match status" value="1"/>
</dbReference>
<dbReference type="PROSITE" id="PS50011">
    <property type="entry name" value="PROTEIN_KINASE_DOM"/>
    <property type="match status" value="1"/>
</dbReference>
<evidence type="ECO:0000313" key="19">
    <source>
        <dbReference type="Proteomes" id="UP000035680"/>
    </source>
</evidence>
<dbReference type="GO" id="GO:0006935">
    <property type="term" value="P:chemotaxis"/>
    <property type="evidence" value="ECO:0007669"/>
    <property type="project" value="UniProtKB-ARBA"/>
</dbReference>
<dbReference type="Pfam" id="PF07714">
    <property type="entry name" value="PK_Tyr_Ser-Thr"/>
    <property type="match status" value="1"/>
</dbReference>
<dbReference type="GO" id="GO:0004672">
    <property type="term" value="F:protein kinase activity"/>
    <property type="evidence" value="ECO:0007669"/>
    <property type="project" value="InterPro"/>
</dbReference>
<evidence type="ECO:0000256" key="5">
    <source>
        <dbReference type="ARBA" id="ARBA00022729"/>
    </source>
</evidence>
<dbReference type="PANTHER" id="PTHR11920:SF495">
    <property type="entry name" value="RECEPTOR-TYPE GUANYLATE CYCLASE GCY-7"/>
    <property type="match status" value="1"/>
</dbReference>
<feature type="region of interest" description="Disordered" evidence="15">
    <location>
        <begin position="972"/>
        <end position="999"/>
    </location>
</feature>
<evidence type="ECO:0000256" key="14">
    <source>
        <dbReference type="RuleBase" id="RU003431"/>
    </source>
</evidence>
<sequence length="1535" mass="177022">MNNPDLEDGYYDDRIGFKRSAGMATMAFKRIRDEQLLPNITNLKINYEFDNCNESRASAISYNLSYIDKVDVIFGPSCTKSVKRTSFSTQLFNTQLFIWGIVSSSNWLNHKKYPNVYSIIATYYSLSHAALDFIISNNWTDIAFLSAPSVDKRCNRMFSDFKTTMDNYYPSVNLRSSLITSTPPRKTDFDYFFVLTKPFSRIIVSCFDLDVWKRDFLLYMYDSNFTNNEWVHINLEFRRLSFIGENYDKNNKQQFFYKDLYDLNDNRDDDAFKMAKRMFIIDAYFKKVIPPETALEILNQIKDWPFYCSDCVINDSTQLSIYSSFLYDAVYSWANLLNISMEKYGEEAVFNNFSLLKIGCNRSFEGVVGTVRFDSECNRLTTFQVKGINRFGEEVIHVNYTFDGVLSFKRSMNDVGSNNTMFENWDYNIPLNRPLCGYSGNLCSIVVLYDSTISLKNLLMVICILGFAYVCTTIFIMIFCGYYDDKIGFTRSAGMATMALKRIRDEQLLPNITNLTISYKFDNCNESKSSALGYNLSYIDKVDVIFGPSCTKSVKRTSFSTQLFNTQLFIWGIVSSSNWLNHKKYPNVFSVLSNYNSLSYAALDFIISNNWTDIAFLSVPSVDKRCNRMFSDFKTTMDNYYPSVNLRSSLITSTPPRKTDFDYFFVLTKPFSRIIVSCFDMDVWKRDFLLYMYDSNFTNNEWVHINLEFRRLSFIGENYDKNNQQQFFYKDLYDLNDNRDDDAFKMVKHMFIIDAYFKNVIPPETALEILNQVKDWPFYCSDCVINDSTQLSIYSSFLYDAVYSWANLLNISMEKYGEEAVFNNFSLLKNGCNRSFEGVVGTVRFDSECNRLTTFQVKGINRFGEEVIHVNYTFDGVLSFKRSMNDVGSNNTMFENWDYNVPLNQPLCGYSGNLCSIDFFKEYQELAIIIIVVTIIVIIVSILSTIYVVIRYRRKALEELLQWKIPNDKLTKPENNDSQVNQSSYSFHSGKTSKSSKNFTTKEDSNRYMYVVHETDLVVAEKHTVMYFENKEDLKELSEIFLSNHPNINKFFGMSVDGSVPLSVWRYCKRGSIFDILQTDTSLFDSFFLMCLIKDIVEGLHFIHNGFIKFHGQLTSKNCLVNDRWEVKLSNFDLKSMRIRENISNERKLWMAPEHLRNDTSLGSPEGDIYSFGIICSEIICKTTPYNIEMEDDDIDETVYYVKRNSIPPKRPELIPYDGIEINSALLLLIKDCWNELSQNRPNTKDIKKVMTAISDKKKKNLMDHAFSMLETYAGTLSEEIQSRTSELIEEKKKSDMLLKRMLPSSVAEKLKLGKSIEPENFDSVTVLFADVVKFTILSSKCTPLQVIGFVNDLFTTFDNIIESLDVYKVETIGDGYLCVSGLPIPNGMMHAKEIALLALGFMNACNKFKITSLPDEKITVRVGCNSGPCVAGVVGLSMPRYCLFGDTINTASRMESNGKPGRIHTTESYYNTLTQLGGFDMKERGSVIIKGKGVMTTYWLNGVVGDLQYSDNSHKFEDIIEKVEDDDSMNNLLT</sequence>
<proteinExistence type="inferred from homology"/>
<protein>
    <recommendedName>
        <fullName evidence="3 14">Guanylate cyclase</fullName>
        <ecNumber evidence="3 14">4.6.1.2</ecNumber>
    </recommendedName>
</protein>
<dbReference type="STRING" id="75913.A0A0K0F4P8"/>
<keyword evidence="9" id="KW-0675">Receptor</keyword>
<evidence type="ECO:0000256" key="1">
    <source>
        <dbReference type="ARBA" id="ARBA00001436"/>
    </source>
</evidence>
<keyword evidence="8 16" id="KW-0472">Membrane</keyword>
<comment type="subcellular location">
    <subcellularLocation>
        <location evidence="2">Membrane</location>
        <topology evidence="2">Single-pass type I membrane protein</topology>
    </subcellularLocation>
</comment>
<keyword evidence="4 16" id="KW-0812">Transmembrane</keyword>
<keyword evidence="10" id="KW-0325">Glycoprotein</keyword>
<dbReference type="SUPFAM" id="SSF56112">
    <property type="entry name" value="Protein kinase-like (PK-like)"/>
    <property type="match status" value="1"/>
</dbReference>
<comment type="catalytic activity">
    <reaction evidence="1 14">
        <text>GTP = 3',5'-cyclic GMP + diphosphate</text>
        <dbReference type="Rhea" id="RHEA:13665"/>
        <dbReference type="ChEBI" id="CHEBI:33019"/>
        <dbReference type="ChEBI" id="CHEBI:37565"/>
        <dbReference type="ChEBI" id="CHEBI:57746"/>
        <dbReference type="EC" id="4.6.1.2"/>
    </reaction>
</comment>
<evidence type="ECO:0000256" key="3">
    <source>
        <dbReference type="ARBA" id="ARBA00012202"/>
    </source>
</evidence>